<dbReference type="InterPro" id="IPR009081">
    <property type="entry name" value="PP-bd_ACP"/>
</dbReference>
<evidence type="ECO:0000256" key="3">
    <source>
        <dbReference type="ARBA" id="ARBA00022553"/>
    </source>
</evidence>
<evidence type="ECO:0000256" key="4">
    <source>
        <dbReference type="ARBA" id="ARBA00023316"/>
    </source>
</evidence>
<comment type="caution">
    <text evidence="7">The sequence shown here is derived from an EMBL/GenBank/DDBJ whole genome shotgun (WGS) entry which is preliminary data.</text>
</comment>
<dbReference type="NCBIfam" id="NF003464">
    <property type="entry name" value="PRK05087.1"/>
    <property type="match status" value="1"/>
</dbReference>
<dbReference type="GO" id="GO:0036370">
    <property type="term" value="F:D-alanyl carrier activity"/>
    <property type="evidence" value="ECO:0007669"/>
    <property type="project" value="UniProtKB-UniRule"/>
</dbReference>
<dbReference type="PATRIC" id="fig|1125712.3.peg.111"/>
<keyword evidence="1 5" id="KW-0596">Phosphopantetheine</keyword>
<dbReference type="AlphaFoldDB" id="U2TWD8"/>
<evidence type="ECO:0000259" key="6">
    <source>
        <dbReference type="PROSITE" id="PS50075"/>
    </source>
</evidence>
<dbReference type="GO" id="GO:0005737">
    <property type="term" value="C:cytoplasm"/>
    <property type="evidence" value="ECO:0007669"/>
    <property type="project" value="UniProtKB-SubCell"/>
</dbReference>
<comment type="similarity">
    <text evidence="5">Belongs to the DltC family.</text>
</comment>
<evidence type="ECO:0000256" key="1">
    <source>
        <dbReference type="ARBA" id="ARBA00022450"/>
    </source>
</evidence>
<dbReference type="InterPro" id="IPR003230">
    <property type="entry name" value="DltC"/>
</dbReference>
<keyword evidence="4 5" id="KW-0961">Cell wall biogenesis/degradation</keyword>
<accession>U2TWD8</accession>
<keyword evidence="8" id="KW-1185">Reference proteome</keyword>
<dbReference type="HAMAP" id="MF_00565">
    <property type="entry name" value="DltC"/>
    <property type="match status" value="1"/>
</dbReference>
<comment type="pathway">
    <text evidence="5">Cell wall biogenesis; lipoteichoic acid biosynthesis.</text>
</comment>
<dbReference type="GO" id="GO:0070395">
    <property type="term" value="P:lipoteichoic acid biosynthetic process"/>
    <property type="evidence" value="ECO:0007669"/>
    <property type="project" value="UniProtKB-UniRule"/>
</dbReference>
<evidence type="ECO:0000256" key="2">
    <source>
        <dbReference type="ARBA" id="ARBA00022490"/>
    </source>
</evidence>
<dbReference type="InterPro" id="IPR036736">
    <property type="entry name" value="ACP-like_sf"/>
</dbReference>
<proteinExistence type="inferred from homology"/>
<gene>
    <name evidence="5 7" type="primary">dltC</name>
    <name evidence="7" type="ORF">HMPREF1316_1060</name>
</gene>
<feature type="domain" description="Carrier" evidence="6">
    <location>
        <begin position="8"/>
        <end position="85"/>
    </location>
</feature>
<dbReference type="EMBL" id="AWEZ01000006">
    <property type="protein sequence ID" value="ERL10625.1"/>
    <property type="molecule type" value="Genomic_DNA"/>
</dbReference>
<keyword evidence="3 5" id="KW-0597">Phosphoprotein</keyword>
<dbReference type="GO" id="GO:0071555">
    <property type="term" value="P:cell wall organization"/>
    <property type="evidence" value="ECO:0007669"/>
    <property type="project" value="UniProtKB-KW"/>
</dbReference>
<sequence length="85" mass="9438">MVERISAGELEARMLDLMEEVCEDAAVRDHRDDDLFESGMLDSMAAVELLVGIEDEFGVSIAPTELPREEMNTVNKIIAQVASRL</sequence>
<dbReference type="Gene3D" id="1.10.1200.10">
    <property type="entry name" value="ACP-like"/>
    <property type="match status" value="1"/>
</dbReference>
<comment type="PTM">
    <text evidence="5">4'-phosphopantetheine is transferred from CoA to a specific serine of apo-DCP.</text>
</comment>
<comment type="function">
    <text evidence="5">Carrier protein involved in the D-alanylation of lipoteichoic acid (LTA). The loading of thioester-linked D-alanine onto DltC is catalyzed by D-alanine--D-alanyl carrier protein ligase DltA. The DltC-carried D-alanyl group is further transferred to cell membrane phosphatidylglycerol (PG) by forming an ester bond, probably catalyzed by DltD. D-alanylation of LTA plays an important role in modulating the properties of the cell wall in Gram-positive bacteria, influencing the net charge of the cell wall.</text>
</comment>
<keyword evidence="2 5" id="KW-0963">Cytoplasm</keyword>
<dbReference type="eggNOG" id="COG0236">
    <property type="taxonomic scope" value="Bacteria"/>
</dbReference>
<dbReference type="STRING" id="1125712.HMPREF1316_1060"/>
<feature type="modified residue" description="O-(pantetheine 4'-phosphoryl)serine" evidence="5">
    <location>
        <position position="43"/>
    </location>
</feature>
<dbReference type="PROSITE" id="PS50075">
    <property type="entry name" value="CARRIER"/>
    <property type="match status" value="1"/>
</dbReference>
<evidence type="ECO:0000256" key="5">
    <source>
        <dbReference type="HAMAP-Rule" id="MF_00565"/>
    </source>
</evidence>
<comment type="subcellular location">
    <subcellularLocation>
        <location evidence="5">Cytoplasm</location>
    </subcellularLocation>
</comment>
<dbReference type="GO" id="GO:0016874">
    <property type="term" value="F:ligase activity"/>
    <property type="evidence" value="ECO:0007669"/>
    <property type="project" value="UniProtKB-KW"/>
</dbReference>
<reference evidence="7 8" key="1">
    <citation type="submission" date="2013-08" db="EMBL/GenBank/DDBJ databases">
        <authorList>
            <person name="Durkin A.S."/>
            <person name="Haft D.R."/>
            <person name="McCorrison J."/>
            <person name="Torralba M."/>
            <person name="Gillis M."/>
            <person name="Haft D.H."/>
            <person name="Methe B."/>
            <person name="Sutton G."/>
            <person name="Nelson K.E."/>
        </authorList>
    </citation>
    <scope>NUCLEOTIDE SEQUENCE [LARGE SCALE GENOMIC DNA]</scope>
    <source>
        <strain evidence="7 8">F0195</strain>
    </source>
</reference>
<dbReference type="UniPathway" id="UPA00556"/>
<dbReference type="SUPFAM" id="SSF47336">
    <property type="entry name" value="ACP-like"/>
    <property type="match status" value="1"/>
</dbReference>
<dbReference type="Pfam" id="PF00550">
    <property type="entry name" value="PP-binding"/>
    <property type="match status" value="1"/>
</dbReference>
<dbReference type="NCBIfam" id="TIGR01688">
    <property type="entry name" value="dltC"/>
    <property type="match status" value="1"/>
</dbReference>
<dbReference type="RefSeq" id="WP_021724949.1">
    <property type="nucleotide sequence ID" value="NZ_AWEZ01000006.1"/>
</dbReference>
<keyword evidence="7" id="KW-0436">Ligase</keyword>
<evidence type="ECO:0000313" key="8">
    <source>
        <dbReference type="Proteomes" id="UP000016638"/>
    </source>
</evidence>
<dbReference type="OrthoDB" id="6462171at2"/>
<protein>
    <recommendedName>
        <fullName evidence="5">D-alanyl carrier protein</fullName>
        <shortName evidence="5">DCP</shortName>
    </recommendedName>
    <alternativeName>
        <fullName evidence="5">D-alanine--poly(phosphoribitol) ligase subunit 2</fullName>
    </alternativeName>
</protein>
<evidence type="ECO:0000313" key="7">
    <source>
        <dbReference type="EMBL" id="ERL10625.1"/>
    </source>
</evidence>
<dbReference type="Proteomes" id="UP000016638">
    <property type="component" value="Unassembled WGS sequence"/>
</dbReference>
<name>U2TWD8_9ACTN</name>
<organism evidence="7 8">
    <name type="scientific">Olsenella profusa F0195</name>
    <dbReference type="NCBI Taxonomy" id="1125712"/>
    <lineage>
        <taxon>Bacteria</taxon>
        <taxon>Bacillati</taxon>
        <taxon>Actinomycetota</taxon>
        <taxon>Coriobacteriia</taxon>
        <taxon>Coriobacteriales</taxon>
        <taxon>Atopobiaceae</taxon>
        <taxon>Olsenella</taxon>
    </lineage>
</organism>